<name>A0A542VYX1_ZYMMB</name>
<dbReference type="Pfam" id="PF02899">
    <property type="entry name" value="Phage_int_SAM_1"/>
    <property type="match status" value="1"/>
</dbReference>
<dbReference type="PROSITE" id="PS51900">
    <property type="entry name" value="CB"/>
    <property type="match status" value="1"/>
</dbReference>
<dbReference type="Proteomes" id="UP000316887">
    <property type="component" value="Unassembled WGS sequence"/>
</dbReference>
<dbReference type="PANTHER" id="PTHR30349">
    <property type="entry name" value="PHAGE INTEGRASE-RELATED"/>
    <property type="match status" value="1"/>
</dbReference>
<dbReference type="InterPro" id="IPR044068">
    <property type="entry name" value="CB"/>
</dbReference>
<dbReference type="InterPro" id="IPR002104">
    <property type="entry name" value="Integrase_catalytic"/>
</dbReference>
<evidence type="ECO:0000313" key="7">
    <source>
        <dbReference type="EMBL" id="TQL16524.1"/>
    </source>
</evidence>
<dbReference type="InterPro" id="IPR011010">
    <property type="entry name" value="DNA_brk_join_enz"/>
</dbReference>
<dbReference type="RefSeq" id="WP_141918815.1">
    <property type="nucleotide sequence ID" value="NZ_VFOF01000001.1"/>
</dbReference>
<keyword evidence="2 4" id="KW-0238">DNA-binding</keyword>
<comment type="caution">
    <text evidence="7">The sequence shown here is derived from an EMBL/GenBank/DDBJ whole genome shotgun (WGS) entry which is preliminary data.</text>
</comment>
<evidence type="ECO:0000259" key="5">
    <source>
        <dbReference type="PROSITE" id="PS51898"/>
    </source>
</evidence>
<dbReference type="Gene3D" id="1.10.443.10">
    <property type="entry name" value="Intergrase catalytic core"/>
    <property type="match status" value="1"/>
</dbReference>
<dbReference type="InterPro" id="IPR010998">
    <property type="entry name" value="Integrase_recombinase_N"/>
</dbReference>
<dbReference type="InterPro" id="IPR050090">
    <property type="entry name" value="Tyrosine_recombinase_XerCD"/>
</dbReference>
<keyword evidence="3" id="KW-0233">DNA recombination</keyword>
<dbReference type="EMBL" id="VFOF01000001">
    <property type="protein sequence ID" value="TQL16524.1"/>
    <property type="molecule type" value="Genomic_DNA"/>
</dbReference>
<sequence>MNEVVTEDGHPARRIAAEWEQHLQFSLRRSLHSVRAYMATAHRFIGFLGSHRGERIDRDALHKVDIAEIRAFLADRRQSGLANSSVAREISGMRAFLRFAGVDPVPTIKGARVKKSVPRPLSPQDAVALAREVSEEASEDWIEARDLSLLLLLYGSGLRISEALSLTAEILPLQPTLRVMGKRSKIRIVPLLEKVKKAMEEYVRLCPFPFSDKSLFFRGAKGGALSPDVIRRTVRKARYHLGLDNKATPHALRHSFASHLLGRGVDLRSLQELLGHASLSSTQIYTAVDAAHLLDVYRAAHPRAENK</sequence>
<dbReference type="Gene3D" id="1.10.150.130">
    <property type="match status" value="1"/>
</dbReference>
<dbReference type="Pfam" id="PF00589">
    <property type="entry name" value="Phage_integrase"/>
    <property type="match status" value="1"/>
</dbReference>
<dbReference type="PANTHER" id="PTHR30349:SF90">
    <property type="entry name" value="TYROSINE RECOMBINASE XERD"/>
    <property type="match status" value="1"/>
</dbReference>
<organism evidence="7 8">
    <name type="scientific">Zymomonas mobilis</name>
    <dbReference type="NCBI Taxonomy" id="542"/>
    <lineage>
        <taxon>Bacteria</taxon>
        <taxon>Pseudomonadati</taxon>
        <taxon>Pseudomonadota</taxon>
        <taxon>Alphaproteobacteria</taxon>
        <taxon>Sphingomonadales</taxon>
        <taxon>Zymomonadaceae</taxon>
        <taxon>Zymomonas</taxon>
    </lineage>
</organism>
<reference evidence="7 8" key="1">
    <citation type="submission" date="2019-06" db="EMBL/GenBank/DDBJ databases">
        <title>Genome sequencing of Zymomonas mobilis strains for genetic engineering and biofuel applications.</title>
        <authorList>
            <person name="Teravest M."/>
        </authorList>
    </citation>
    <scope>NUCLEOTIDE SEQUENCE [LARGE SCALE GENOMIC DNA]</scope>
    <source>
        <strain evidence="7 8">AN0101</strain>
    </source>
</reference>
<dbReference type="SUPFAM" id="SSF47823">
    <property type="entry name" value="lambda integrase-like, N-terminal domain"/>
    <property type="match status" value="1"/>
</dbReference>
<dbReference type="GO" id="GO:0015074">
    <property type="term" value="P:DNA integration"/>
    <property type="evidence" value="ECO:0007669"/>
    <property type="project" value="UniProtKB-KW"/>
</dbReference>
<feature type="domain" description="Core-binding (CB)" evidence="6">
    <location>
        <begin position="10"/>
        <end position="101"/>
    </location>
</feature>
<accession>A0A542VYX1</accession>
<protein>
    <submittedName>
        <fullName evidence="7">Integrase/recombinase XerC</fullName>
    </submittedName>
</protein>
<gene>
    <name evidence="7" type="ORF">FBY58_0059</name>
</gene>
<evidence type="ECO:0000256" key="1">
    <source>
        <dbReference type="ARBA" id="ARBA00022908"/>
    </source>
</evidence>
<evidence type="ECO:0000256" key="4">
    <source>
        <dbReference type="PROSITE-ProRule" id="PRU01248"/>
    </source>
</evidence>
<dbReference type="GO" id="GO:0006310">
    <property type="term" value="P:DNA recombination"/>
    <property type="evidence" value="ECO:0007669"/>
    <property type="project" value="UniProtKB-KW"/>
</dbReference>
<keyword evidence="1" id="KW-0229">DNA integration</keyword>
<evidence type="ECO:0000313" key="8">
    <source>
        <dbReference type="Proteomes" id="UP000316887"/>
    </source>
</evidence>
<evidence type="ECO:0000256" key="2">
    <source>
        <dbReference type="ARBA" id="ARBA00023125"/>
    </source>
</evidence>
<dbReference type="AlphaFoldDB" id="A0A542VYX1"/>
<dbReference type="PROSITE" id="PS51898">
    <property type="entry name" value="TYR_RECOMBINASE"/>
    <property type="match status" value="1"/>
</dbReference>
<dbReference type="GO" id="GO:0003677">
    <property type="term" value="F:DNA binding"/>
    <property type="evidence" value="ECO:0007669"/>
    <property type="project" value="UniProtKB-UniRule"/>
</dbReference>
<proteinExistence type="predicted"/>
<dbReference type="InterPro" id="IPR013762">
    <property type="entry name" value="Integrase-like_cat_sf"/>
</dbReference>
<dbReference type="SUPFAM" id="SSF56349">
    <property type="entry name" value="DNA breaking-rejoining enzymes"/>
    <property type="match status" value="1"/>
</dbReference>
<evidence type="ECO:0000259" key="6">
    <source>
        <dbReference type="PROSITE" id="PS51900"/>
    </source>
</evidence>
<dbReference type="InterPro" id="IPR004107">
    <property type="entry name" value="Integrase_SAM-like_N"/>
</dbReference>
<feature type="domain" description="Tyr recombinase" evidence="5">
    <location>
        <begin position="116"/>
        <end position="298"/>
    </location>
</feature>
<evidence type="ECO:0000256" key="3">
    <source>
        <dbReference type="ARBA" id="ARBA00023172"/>
    </source>
</evidence>
<dbReference type="OrthoDB" id="9801717at2"/>